<evidence type="ECO:0000259" key="1">
    <source>
        <dbReference type="Pfam" id="PF01832"/>
    </source>
</evidence>
<name>A0AA94JDS8_9GAMM</name>
<reference evidence="3" key="1">
    <citation type="journal article" date="2018" name="Front. Microbiol.">
        <title>Genome-Based Analysis Reveals the Taxonomy and Diversity of the Family Idiomarinaceae.</title>
        <authorList>
            <person name="Liu Y."/>
            <person name="Lai Q."/>
            <person name="Shao Z."/>
        </authorList>
    </citation>
    <scope>NUCLEOTIDE SEQUENCE [LARGE SCALE GENOMIC DNA]</scope>
    <source>
        <strain evidence="3">SN-14</strain>
    </source>
</reference>
<gene>
    <name evidence="2" type="ORF">CWE23_09280</name>
</gene>
<accession>A0AA94JDS8</accession>
<dbReference type="Proteomes" id="UP000286680">
    <property type="component" value="Unassembled WGS sequence"/>
</dbReference>
<dbReference type="InterPro" id="IPR053195">
    <property type="entry name" value="Bax-like"/>
</dbReference>
<dbReference type="GO" id="GO:0004040">
    <property type="term" value="F:amidase activity"/>
    <property type="evidence" value="ECO:0007669"/>
    <property type="project" value="InterPro"/>
</dbReference>
<protein>
    <submittedName>
        <fullName evidence="2">Peptidoglycan hydrolase</fullName>
    </submittedName>
</protein>
<dbReference type="Pfam" id="PF01832">
    <property type="entry name" value="Glucosaminidase"/>
    <property type="match status" value="1"/>
</dbReference>
<dbReference type="RefSeq" id="WP_126820067.1">
    <property type="nucleotide sequence ID" value="NZ_PIPS01000002.1"/>
</dbReference>
<evidence type="ECO:0000313" key="2">
    <source>
        <dbReference type="EMBL" id="RUO43520.1"/>
    </source>
</evidence>
<dbReference type="PANTHER" id="PTHR40572:SF1">
    <property type="entry name" value="PROTEIN BAX"/>
    <property type="match status" value="1"/>
</dbReference>
<proteinExistence type="predicted"/>
<organism evidence="2 3">
    <name type="scientific">Idiomarina aquatica</name>
    <dbReference type="NCBI Taxonomy" id="1327752"/>
    <lineage>
        <taxon>Bacteria</taxon>
        <taxon>Pseudomonadati</taxon>
        <taxon>Pseudomonadota</taxon>
        <taxon>Gammaproteobacteria</taxon>
        <taxon>Alteromonadales</taxon>
        <taxon>Idiomarinaceae</taxon>
        <taxon>Idiomarina</taxon>
    </lineage>
</organism>
<dbReference type="Gene3D" id="1.10.530.10">
    <property type="match status" value="1"/>
</dbReference>
<dbReference type="AlphaFoldDB" id="A0AA94JDS8"/>
<keyword evidence="2" id="KW-0378">Hydrolase</keyword>
<sequence length="282" mass="32662">MRFLFIVFFVVVSLLALLLPFTVTFEPAETEYSETTGLPPVPKIGVYDALPDFSQFTDVNEKKLEFFSYLLPLIEAENLRILHSRSKLLEIEENFKANMLNDADRRQLAQLMDYYEVDPSLSNEQVFAVLKRRVDVVPEMMVLMQAANESAWGTSRFARRGLNLFGQWCYREGCGIVPNQRPEGQVYEVAKFDSVNQSVRSYMRNINTHPPYMDLRLLRERKRARDEELRAIELVEGLGSYSERGDEYIEELQSMIRVNRPLVMEVKQQMAAQLGDKPQTAN</sequence>
<dbReference type="EMBL" id="PIPS01000002">
    <property type="protein sequence ID" value="RUO43520.1"/>
    <property type="molecule type" value="Genomic_DNA"/>
</dbReference>
<evidence type="ECO:0000313" key="3">
    <source>
        <dbReference type="Proteomes" id="UP000286680"/>
    </source>
</evidence>
<keyword evidence="3" id="KW-1185">Reference proteome</keyword>
<comment type="caution">
    <text evidence="2">The sequence shown here is derived from an EMBL/GenBank/DDBJ whole genome shotgun (WGS) entry which is preliminary data.</text>
</comment>
<dbReference type="PANTHER" id="PTHR40572">
    <property type="entry name" value="PROTEIN BAX"/>
    <property type="match status" value="1"/>
</dbReference>
<dbReference type="InterPro" id="IPR002901">
    <property type="entry name" value="MGlyc_endo_b_GlcNAc-like_dom"/>
</dbReference>
<feature type="domain" description="Mannosyl-glycoprotein endo-beta-N-acetylglucosamidase-like" evidence="1">
    <location>
        <begin position="130"/>
        <end position="257"/>
    </location>
</feature>